<dbReference type="GO" id="GO:0010468">
    <property type="term" value="P:regulation of gene expression"/>
    <property type="evidence" value="ECO:0007669"/>
    <property type="project" value="TreeGrafter"/>
</dbReference>
<feature type="domain" description="JmjN" evidence="2">
    <location>
        <begin position="140"/>
        <end position="181"/>
    </location>
</feature>
<evidence type="ECO:0000313" key="4">
    <source>
        <dbReference type="EMBL" id="KAF4358167.1"/>
    </source>
</evidence>
<keyword evidence="7" id="KW-1185">Reference proteome</keyword>
<gene>
    <name evidence="4" type="ORF">F8388_009450</name>
    <name evidence="5" type="ORF">G4B88_024686</name>
</gene>
<dbReference type="InterPro" id="IPR004198">
    <property type="entry name" value="Znf_C5HC2"/>
</dbReference>
<dbReference type="Pfam" id="PF02375">
    <property type="entry name" value="JmjN"/>
    <property type="match status" value="1"/>
</dbReference>
<dbReference type="SUPFAM" id="SSF51197">
    <property type="entry name" value="Clavaminate synthase-like"/>
    <property type="match status" value="1"/>
</dbReference>
<dbReference type="SMART" id="SM00558">
    <property type="entry name" value="JmjC"/>
    <property type="match status" value="1"/>
</dbReference>
<evidence type="ECO:0000313" key="6">
    <source>
        <dbReference type="Proteomes" id="UP000525078"/>
    </source>
</evidence>
<dbReference type="PANTHER" id="PTHR10694:SF54">
    <property type="entry name" value="INACTIVE LYSINE-SPECIFIC DEMETHYLASE JMJ19-RELATED"/>
    <property type="match status" value="1"/>
</dbReference>
<sequence length="791" mass="89221">MGKKCVASKPRRKVTMANFSVPPRFEVFTSFNLKKVWESDHSKDCLDESKEDSLQKHTMFGLSGNDLLKEALRVRPWILFDETNDKSKESDIDKLDEDFSSQTCLPKGVIRGCPECSNCVKVKARWHPDAETENDIFEEAAVFHPTEKEFEDTFEYIEKIRQDAEPYGICRIVPPPSWKPPCLFKENNEWENNKFLTRVQRIDGLPAPYSKLERKTEDFAHDMKIKRRRISRNEAGDSDNEHLESVAGPELTVKEFIRYADDFKGQYFCKSEDTDSNDCSNVSKAQWEPSLENIESEYKRIVEDPTEEIEVLCSDNSATRVFGSGFPGVSNPSETSSIPEIADSGWNLNNVARLPRSLLSFENTNTSNISIPRVRIGMCFSTLNWRVEEHHLYSLNYMHTGASRVWYGIPGKYSCKFQEALANFFDDISEHELCDRLVKQLSPFALNSLGIPVFRCVQNPGEFILTFPGTYHSGFDCGFNCSETANFAPFDWLPHGQNAVEIYRQAGRKTSISHDRLLLQAAFEAVKSRVLGEDIGRTFLCNSLQIRTMDKTFDATTKRECKICLYDLHFSAAGCPCSEDTYSCLNHAKQLCSSCSWTEKYFLFRHDINELNLLVEALEGKFKSQYSVAKDILGLGLNHQTRARASKQGESSTTTSADKLENGESPDRTSSKVSNIRAELKERLKSKASTEMAAAVNKDTESTPNAAKASGGVSENVVKASSAKPPISKEPKGKAKEQNTKVMKGKTKELKGIGYNCFLQMVVASSEDPYENLSDISSDESDDDPDLCFLF</sequence>
<dbReference type="Pfam" id="PF02373">
    <property type="entry name" value="JmjC"/>
    <property type="match status" value="1"/>
</dbReference>
<dbReference type="EMBL" id="JAATIQ010000080">
    <property type="protein sequence ID" value="KAF4387114.1"/>
    <property type="molecule type" value="Genomic_DNA"/>
</dbReference>
<dbReference type="Gene3D" id="2.60.120.650">
    <property type="entry name" value="Cupin"/>
    <property type="match status" value="1"/>
</dbReference>
<dbReference type="PANTHER" id="PTHR10694">
    <property type="entry name" value="LYSINE-SPECIFIC DEMETHYLASE"/>
    <property type="match status" value="1"/>
</dbReference>
<reference evidence="6 7" key="1">
    <citation type="journal article" date="2020" name="bioRxiv">
        <title>Sequence and annotation of 42 cannabis genomes reveals extensive copy number variation in cannabinoid synthesis and pathogen resistance genes.</title>
        <authorList>
            <person name="Mckernan K.J."/>
            <person name="Helbert Y."/>
            <person name="Kane L.T."/>
            <person name="Ebling H."/>
            <person name="Zhang L."/>
            <person name="Liu B."/>
            <person name="Eaton Z."/>
            <person name="Mclaughlin S."/>
            <person name="Kingan S."/>
            <person name="Baybayan P."/>
            <person name="Concepcion G."/>
            <person name="Jordan M."/>
            <person name="Riva A."/>
            <person name="Barbazuk W."/>
            <person name="Harkins T."/>
        </authorList>
    </citation>
    <scope>NUCLEOTIDE SEQUENCE [LARGE SCALE GENOMIC DNA]</scope>
    <source>
        <strain evidence="6 7">cv. Jamaican Lion 4</strain>
        <strain evidence="5">Father</strain>
        <strain evidence="4">Mother</strain>
        <tissue evidence="5">Leaf</tissue>
    </source>
</reference>
<comment type="caution">
    <text evidence="5">The sequence shown here is derived from an EMBL/GenBank/DDBJ whole genome shotgun (WGS) entry which is preliminary data.</text>
</comment>
<dbReference type="Pfam" id="PF02928">
    <property type="entry name" value="zf-C5HC2"/>
    <property type="match status" value="1"/>
</dbReference>
<accession>A0A7J6GW03</accession>
<dbReference type="GO" id="GO:0034647">
    <property type="term" value="F:histone H3K4me/H3K4me2/H3K4me3 demethylase activity"/>
    <property type="evidence" value="ECO:0007669"/>
    <property type="project" value="TreeGrafter"/>
</dbReference>
<feature type="compositionally biased region" description="Basic and acidic residues" evidence="1">
    <location>
        <begin position="727"/>
        <end position="739"/>
    </location>
</feature>
<organism evidence="5 7">
    <name type="scientific">Cannabis sativa</name>
    <name type="common">Hemp</name>
    <name type="synonym">Marijuana</name>
    <dbReference type="NCBI Taxonomy" id="3483"/>
    <lineage>
        <taxon>Eukaryota</taxon>
        <taxon>Viridiplantae</taxon>
        <taxon>Streptophyta</taxon>
        <taxon>Embryophyta</taxon>
        <taxon>Tracheophyta</taxon>
        <taxon>Spermatophyta</taxon>
        <taxon>Magnoliopsida</taxon>
        <taxon>eudicotyledons</taxon>
        <taxon>Gunneridae</taxon>
        <taxon>Pentapetalae</taxon>
        <taxon>rosids</taxon>
        <taxon>fabids</taxon>
        <taxon>Rosales</taxon>
        <taxon>Cannabaceae</taxon>
        <taxon>Cannabis</taxon>
    </lineage>
</organism>
<evidence type="ECO:0000259" key="3">
    <source>
        <dbReference type="PROSITE" id="PS51184"/>
    </source>
</evidence>
<evidence type="ECO:0000256" key="1">
    <source>
        <dbReference type="SAM" id="MobiDB-lite"/>
    </source>
</evidence>
<dbReference type="SMART" id="SM00545">
    <property type="entry name" value="JmjN"/>
    <property type="match status" value="1"/>
</dbReference>
<dbReference type="Proteomes" id="UP000525078">
    <property type="component" value="Unassembled WGS sequence"/>
</dbReference>
<feature type="region of interest" description="Disordered" evidence="1">
    <location>
        <begin position="642"/>
        <end position="739"/>
    </location>
</feature>
<dbReference type="GO" id="GO:0000785">
    <property type="term" value="C:chromatin"/>
    <property type="evidence" value="ECO:0007669"/>
    <property type="project" value="TreeGrafter"/>
</dbReference>
<dbReference type="Proteomes" id="UP000583929">
    <property type="component" value="Unassembled WGS sequence"/>
</dbReference>
<dbReference type="PROSITE" id="PS51184">
    <property type="entry name" value="JMJC"/>
    <property type="match status" value="1"/>
</dbReference>
<proteinExistence type="predicted"/>
<protein>
    <submittedName>
        <fullName evidence="5">Uncharacterized protein</fullName>
    </submittedName>
</protein>
<feature type="compositionally biased region" description="Polar residues" evidence="1">
    <location>
        <begin position="648"/>
        <end position="657"/>
    </location>
</feature>
<evidence type="ECO:0000313" key="7">
    <source>
        <dbReference type="Proteomes" id="UP000583929"/>
    </source>
</evidence>
<dbReference type="EMBL" id="JAATIP010000228">
    <property type="protein sequence ID" value="KAF4358167.1"/>
    <property type="molecule type" value="Genomic_DNA"/>
</dbReference>
<dbReference type="AlphaFoldDB" id="A0A7J6GW03"/>
<name>A0A7J6GW03_CANSA</name>
<feature type="compositionally biased region" description="Basic and acidic residues" evidence="1">
    <location>
        <begin position="658"/>
        <end position="670"/>
    </location>
</feature>
<dbReference type="InterPro" id="IPR003347">
    <property type="entry name" value="JmjC_dom"/>
</dbReference>
<feature type="domain" description="JmjC" evidence="3">
    <location>
        <begin position="343"/>
        <end position="504"/>
    </location>
</feature>
<evidence type="ECO:0000313" key="5">
    <source>
        <dbReference type="EMBL" id="KAF4387114.1"/>
    </source>
</evidence>
<evidence type="ECO:0000259" key="2">
    <source>
        <dbReference type="PROSITE" id="PS51183"/>
    </source>
</evidence>
<dbReference type="PROSITE" id="PS51183">
    <property type="entry name" value="JMJN"/>
    <property type="match status" value="1"/>
</dbReference>
<dbReference type="InterPro" id="IPR003349">
    <property type="entry name" value="JmjN"/>
</dbReference>
<dbReference type="GO" id="GO:0005634">
    <property type="term" value="C:nucleus"/>
    <property type="evidence" value="ECO:0007669"/>
    <property type="project" value="TreeGrafter"/>
</dbReference>